<evidence type="ECO:0000313" key="1">
    <source>
        <dbReference type="EMBL" id="KAG5644306.1"/>
    </source>
</evidence>
<dbReference type="EMBL" id="JABCKV010000075">
    <property type="protein sequence ID" value="KAG5644306.1"/>
    <property type="molecule type" value="Genomic_DNA"/>
</dbReference>
<organism evidence="1 2">
    <name type="scientific">Asterophora parasitica</name>
    <dbReference type="NCBI Taxonomy" id="117018"/>
    <lineage>
        <taxon>Eukaryota</taxon>
        <taxon>Fungi</taxon>
        <taxon>Dikarya</taxon>
        <taxon>Basidiomycota</taxon>
        <taxon>Agaricomycotina</taxon>
        <taxon>Agaricomycetes</taxon>
        <taxon>Agaricomycetidae</taxon>
        <taxon>Agaricales</taxon>
        <taxon>Tricholomatineae</taxon>
        <taxon>Lyophyllaceae</taxon>
        <taxon>Asterophora</taxon>
    </lineage>
</organism>
<comment type="caution">
    <text evidence="1">The sequence shown here is derived from an EMBL/GenBank/DDBJ whole genome shotgun (WGS) entry which is preliminary data.</text>
</comment>
<proteinExistence type="predicted"/>
<evidence type="ECO:0000313" key="2">
    <source>
        <dbReference type="Proteomes" id="UP000775547"/>
    </source>
</evidence>
<sequence length="201" mass="22851">MPLKLSQCLWSEASLPATGISRNSKPLWNLLVSAVVGRIVMCELLASLRCNTLTPCSNKAVADGGVSFYIDHFVRDRVAKYCYGIEIHTSYNRWDAEHQSRFSSVYKGPDDIVRIPAAFSIILPKVVQNAHFYMKDIPLMLQIVQDMQVSETREFRQPYCHMRTTSAGLPDVIEQGILCYRELSSNPRWTDVDSGQFLHHI</sequence>
<reference evidence="1" key="2">
    <citation type="submission" date="2021-10" db="EMBL/GenBank/DDBJ databases">
        <title>Phylogenomics reveals ancestral predisposition of the termite-cultivated fungus Termitomyces towards a domesticated lifestyle.</title>
        <authorList>
            <person name="Auxier B."/>
            <person name="Grum-Grzhimaylo A."/>
            <person name="Cardenas M.E."/>
            <person name="Lodge J.D."/>
            <person name="Laessoe T."/>
            <person name="Pedersen O."/>
            <person name="Smith M.E."/>
            <person name="Kuyper T.W."/>
            <person name="Franco-Molano E.A."/>
            <person name="Baroni T.J."/>
            <person name="Aanen D.K."/>
        </authorList>
    </citation>
    <scope>NUCLEOTIDE SEQUENCE</scope>
    <source>
        <strain evidence="1">AP01</strain>
        <tissue evidence="1">Mycelium</tissue>
    </source>
</reference>
<reference evidence="1" key="1">
    <citation type="submission" date="2020-07" db="EMBL/GenBank/DDBJ databases">
        <authorList>
            <person name="Nieuwenhuis M."/>
            <person name="Van De Peppel L.J.J."/>
        </authorList>
    </citation>
    <scope>NUCLEOTIDE SEQUENCE</scope>
    <source>
        <strain evidence="1">AP01</strain>
        <tissue evidence="1">Mycelium</tissue>
    </source>
</reference>
<dbReference type="OrthoDB" id="2963168at2759"/>
<dbReference type="Proteomes" id="UP000775547">
    <property type="component" value="Unassembled WGS sequence"/>
</dbReference>
<protein>
    <submittedName>
        <fullName evidence="1">Uncharacterized protein</fullName>
    </submittedName>
</protein>
<dbReference type="AlphaFoldDB" id="A0A9P7KA77"/>
<accession>A0A9P7KA77</accession>
<keyword evidence="2" id="KW-1185">Reference proteome</keyword>
<name>A0A9P7KA77_9AGAR</name>
<gene>
    <name evidence="1" type="ORF">DXG03_008724</name>
</gene>